<reference evidence="2" key="1">
    <citation type="journal article" date="2019" name="Int. J. Syst. Evol. Microbiol.">
        <title>The Global Catalogue of Microorganisms (GCM) 10K type strain sequencing project: providing services to taxonomists for standard genome sequencing and annotation.</title>
        <authorList>
            <consortium name="The Broad Institute Genomics Platform"/>
            <consortium name="The Broad Institute Genome Sequencing Center for Infectious Disease"/>
            <person name="Wu L."/>
            <person name="Ma J."/>
        </authorList>
    </citation>
    <scope>NUCLEOTIDE SEQUENCE [LARGE SCALE GENOMIC DNA]</scope>
    <source>
        <strain evidence="2">KCTC 42984</strain>
    </source>
</reference>
<comment type="caution">
    <text evidence="1">The sequence shown here is derived from an EMBL/GenBank/DDBJ whole genome shotgun (WGS) entry which is preliminary data.</text>
</comment>
<dbReference type="RefSeq" id="WP_379509080.1">
    <property type="nucleotide sequence ID" value="NZ_JBHRTQ010000005.1"/>
</dbReference>
<accession>A0ABV7IQ29</accession>
<dbReference type="SUPFAM" id="SSF52540">
    <property type="entry name" value="P-loop containing nucleoside triphosphate hydrolases"/>
    <property type="match status" value="1"/>
</dbReference>
<sequence length="394" mass="44950">MPDAPCITVPSAQSLMDAARGRTGLENFGSPSFAGGLEQFLGSMAEERALFTQEGIDRLVATLTDSLAQRLRIEDWYAGHPEIEAEQPVSPLLITGLPRTGTSAFANVLSIEPAFRPLRPWEQASPVPPPVAGEEANDPRRLGMIRSMEIMQRDHPEQMTMHLHEVDATTEDVQILRLDFRAQSFTAPLYGYHRWWRDQPMRDAYAYQKRVVKLLQSRRGPNRWLFKAPHYVFHLEDVMTAYPDARFVVTHRDPVKTLPSWASLLTSLFPPGTRERVAMDRFGAHLVEHQAIGMQRMIEARARIGEDRFLDIHHHHFVADPLGTLGRVYDFIGLPFAPETQVRMAQWSEDNRPGKHGTHRYTAAEFGLDEQAIRERFAFYTDRYDVRLEKIAAA</sequence>
<protein>
    <submittedName>
        <fullName evidence="1">Sulfotransferase family protein</fullName>
        <ecNumber evidence="1">2.8.2.-</ecNumber>
    </submittedName>
</protein>
<keyword evidence="2" id="KW-1185">Reference proteome</keyword>
<dbReference type="Pfam" id="PF13469">
    <property type="entry name" value="Sulfotransfer_3"/>
    <property type="match status" value="1"/>
</dbReference>
<dbReference type="EC" id="2.8.2.-" evidence="1"/>
<proteinExistence type="predicted"/>
<name>A0ABV7IQ29_9SPHN</name>
<dbReference type="Proteomes" id="UP001595604">
    <property type="component" value="Unassembled WGS sequence"/>
</dbReference>
<evidence type="ECO:0000313" key="1">
    <source>
        <dbReference type="EMBL" id="MFC3173695.1"/>
    </source>
</evidence>
<keyword evidence="1" id="KW-0808">Transferase</keyword>
<dbReference type="EMBL" id="JBHRTQ010000005">
    <property type="protein sequence ID" value="MFC3173695.1"/>
    <property type="molecule type" value="Genomic_DNA"/>
</dbReference>
<dbReference type="GO" id="GO:0016740">
    <property type="term" value="F:transferase activity"/>
    <property type="evidence" value="ECO:0007669"/>
    <property type="project" value="UniProtKB-KW"/>
</dbReference>
<dbReference type="PANTHER" id="PTHR36451:SF1">
    <property type="entry name" value="OMEGA-HYDROXY-BETA-DIHYDROMENAQUINONE-9 SULFOTRANSFERASE STF3"/>
    <property type="match status" value="1"/>
</dbReference>
<dbReference type="Gene3D" id="3.40.50.300">
    <property type="entry name" value="P-loop containing nucleotide triphosphate hydrolases"/>
    <property type="match status" value="1"/>
</dbReference>
<organism evidence="1 2">
    <name type="scientific">Novosphingobium bradum</name>
    <dbReference type="NCBI Taxonomy" id="1737444"/>
    <lineage>
        <taxon>Bacteria</taxon>
        <taxon>Pseudomonadati</taxon>
        <taxon>Pseudomonadota</taxon>
        <taxon>Alphaproteobacteria</taxon>
        <taxon>Sphingomonadales</taxon>
        <taxon>Sphingomonadaceae</taxon>
        <taxon>Novosphingobium</taxon>
    </lineage>
</organism>
<gene>
    <name evidence="1" type="ORF">ACFOD9_05465</name>
</gene>
<dbReference type="PANTHER" id="PTHR36451">
    <property type="entry name" value="PAPS-DEPENDENT SULFOTRANSFERASE STF3"/>
    <property type="match status" value="1"/>
</dbReference>
<dbReference type="InterPro" id="IPR027417">
    <property type="entry name" value="P-loop_NTPase"/>
</dbReference>
<dbReference type="InterPro" id="IPR052736">
    <property type="entry name" value="Stf3_sulfotransferase"/>
</dbReference>
<evidence type="ECO:0000313" key="2">
    <source>
        <dbReference type="Proteomes" id="UP001595604"/>
    </source>
</evidence>